<sequence length="233" mass="25305">MQHPFTDLLASAVERFAALTAEVDPTLPVPACPDWAVVDLVEHLASVHSWARHAILEGNPEAPLLDSTPADLSLLPGWYRGHAEALLAVLRSTPDDAEAWTFGRGAGTAGWWQRRQTHETLLHTRDLLAAAGREDEWHVDPALAWDALDEVASMFYPRQVRLARCDMLTTALRLVPTDLPAGLLAETGPVVIGDVEDAVELTGTAGDLLLQVWKRLPCTDERAAGVLAHAITP</sequence>
<accession>A0A9X2D676</accession>
<dbReference type="PANTHER" id="PTHR40758:SF1">
    <property type="entry name" value="CONSERVED PROTEIN"/>
    <property type="match status" value="1"/>
</dbReference>
<evidence type="ECO:0000259" key="1">
    <source>
        <dbReference type="Pfam" id="PF11716"/>
    </source>
</evidence>
<dbReference type="InterPro" id="IPR024344">
    <property type="entry name" value="MDMPI_metal-binding"/>
</dbReference>
<dbReference type="NCBIfam" id="TIGR03083">
    <property type="entry name" value="maleylpyruvate isomerase family mycothiol-dependent enzyme"/>
    <property type="match status" value="1"/>
</dbReference>
<dbReference type="GO" id="GO:0016853">
    <property type="term" value="F:isomerase activity"/>
    <property type="evidence" value="ECO:0007669"/>
    <property type="project" value="UniProtKB-KW"/>
</dbReference>
<dbReference type="PANTHER" id="PTHR40758">
    <property type="entry name" value="CONSERVED PROTEIN"/>
    <property type="match status" value="1"/>
</dbReference>
<dbReference type="RefSeq" id="WP_250826646.1">
    <property type="nucleotide sequence ID" value="NZ_JAMOIL010000007.1"/>
</dbReference>
<dbReference type="GO" id="GO:0046872">
    <property type="term" value="F:metal ion binding"/>
    <property type="evidence" value="ECO:0007669"/>
    <property type="project" value="InterPro"/>
</dbReference>
<reference evidence="2" key="1">
    <citation type="submission" date="2022-05" db="EMBL/GenBank/DDBJ databases">
        <authorList>
            <person name="Tuo L."/>
        </authorList>
    </citation>
    <scope>NUCLEOTIDE SEQUENCE</scope>
    <source>
        <strain evidence="2">BSK12Z-4</strain>
    </source>
</reference>
<evidence type="ECO:0000313" key="2">
    <source>
        <dbReference type="EMBL" id="MCM0619938.1"/>
    </source>
</evidence>
<dbReference type="InterPro" id="IPR017517">
    <property type="entry name" value="Maleyloyr_isom"/>
</dbReference>
<gene>
    <name evidence="2" type="ORF">M8330_06470</name>
</gene>
<dbReference type="InterPro" id="IPR034660">
    <property type="entry name" value="DinB/YfiT-like"/>
</dbReference>
<dbReference type="EMBL" id="JAMOIL010000007">
    <property type="protein sequence ID" value="MCM0619938.1"/>
    <property type="molecule type" value="Genomic_DNA"/>
</dbReference>
<comment type="caution">
    <text evidence="2">The sequence shown here is derived from an EMBL/GenBank/DDBJ whole genome shotgun (WGS) entry which is preliminary data.</text>
</comment>
<dbReference type="GO" id="GO:0005886">
    <property type="term" value="C:plasma membrane"/>
    <property type="evidence" value="ECO:0007669"/>
    <property type="project" value="TreeGrafter"/>
</dbReference>
<proteinExistence type="predicted"/>
<protein>
    <submittedName>
        <fullName evidence="2">Maleylpyruvate isomerase family mycothiol-dependent enzyme</fullName>
    </submittedName>
</protein>
<dbReference type="AlphaFoldDB" id="A0A9X2D676"/>
<dbReference type="SUPFAM" id="SSF109854">
    <property type="entry name" value="DinB/YfiT-like putative metalloenzymes"/>
    <property type="match status" value="1"/>
</dbReference>
<evidence type="ECO:0000313" key="3">
    <source>
        <dbReference type="Proteomes" id="UP001139485"/>
    </source>
</evidence>
<dbReference type="Pfam" id="PF11716">
    <property type="entry name" value="MDMPI_N"/>
    <property type="match status" value="1"/>
</dbReference>
<keyword evidence="2" id="KW-0413">Isomerase</keyword>
<dbReference type="Proteomes" id="UP001139485">
    <property type="component" value="Unassembled WGS sequence"/>
</dbReference>
<feature type="domain" description="Mycothiol-dependent maleylpyruvate isomerase metal-binding" evidence="1">
    <location>
        <begin position="11"/>
        <end position="127"/>
    </location>
</feature>
<keyword evidence="3" id="KW-1185">Reference proteome</keyword>
<name>A0A9X2D676_9ACTN</name>
<organism evidence="2 3">
    <name type="scientific">Nocardioides bruguierae</name>
    <dbReference type="NCBI Taxonomy" id="2945102"/>
    <lineage>
        <taxon>Bacteria</taxon>
        <taxon>Bacillati</taxon>
        <taxon>Actinomycetota</taxon>
        <taxon>Actinomycetes</taxon>
        <taxon>Propionibacteriales</taxon>
        <taxon>Nocardioidaceae</taxon>
        <taxon>Nocardioides</taxon>
    </lineage>
</organism>